<evidence type="ECO:0000256" key="1">
    <source>
        <dbReference type="ARBA" id="ARBA00023125"/>
    </source>
</evidence>
<evidence type="ECO:0000259" key="3">
    <source>
        <dbReference type="PROSITE" id="PS50977"/>
    </source>
</evidence>
<protein>
    <submittedName>
        <fullName evidence="4">TetR/AcrR family transcriptional regulator</fullName>
    </submittedName>
</protein>
<comment type="caution">
    <text evidence="4">The sequence shown here is derived from an EMBL/GenBank/DDBJ whole genome shotgun (WGS) entry which is preliminary data.</text>
</comment>
<reference evidence="4 5" key="1">
    <citation type="submission" date="2024-10" db="EMBL/GenBank/DDBJ databases">
        <title>Isolation, draft genome sequencing and identification of Phyllobacterium sp. NSA23, isolated from leaf soil.</title>
        <authorList>
            <person name="Akita H."/>
        </authorList>
    </citation>
    <scope>NUCLEOTIDE SEQUENCE [LARGE SCALE GENOMIC DNA]</scope>
    <source>
        <strain evidence="4 5">NSA23</strain>
    </source>
</reference>
<gene>
    <name evidence="4" type="ORF">PPNSA23_18430</name>
</gene>
<dbReference type="InterPro" id="IPR009057">
    <property type="entry name" value="Homeodomain-like_sf"/>
</dbReference>
<feature type="DNA-binding region" description="H-T-H motif" evidence="2">
    <location>
        <begin position="29"/>
        <end position="48"/>
    </location>
</feature>
<dbReference type="Gene3D" id="1.10.357.10">
    <property type="entry name" value="Tetracycline Repressor, domain 2"/>
    <property type="match status" value="1"/>
</dbReference>
<dbReference type="InterPro" id="IPR001647">
    <property type="entry name" value="HTH_TetR"/>
</dbReference>
<dbReference type="Pfam" id="PF00440">
    <property type="entry name" value="TetR_N"/>
    <property type="match status" value="1"/>
</dbReference>
<proteinExistence type="predicted"/>
<feature type="domain" description="HTH tetR-type" evidence="3">
    <location>
        <begin position="6"/>
        <end position="66"/>
    </location>
</feature>
<dbReference type="EMBL" id="BAAFZP010000001">
    <property type="protein sequence ID" value="GAB1581900.1"/>
    <property type="molecule type" value="Genomic_DNA"/>
</dbReference>
<dbReference type="PANTHER" id="PTHR30055">
    <property type="entry name" value="HTH-TYPE TRANSCRIPTIONAL REGULATOR RUTR"/>
    <property type="match status" value="1"/>
</dbReference>
<dbReference type="RefSeq" id="WP_407864645.1">
    <property type="nucleotide sequence ID" value="NZ_BAAFZP010000001.1"/>
</dbReference>
<keyword evidence="5" id="KW-1185">Reference proteome</keyword>
<dbReference type="SUPFAM" id="SSF46689">
    <property type="entry name" value="Homeodomain-like"/>
    <property type="match status" value="1"/>
</dbReference>
<dbReference type="Gene3D" id="1.10.10.60">
    <property type="entry name" value="Homeodomain-like"/>
    <property type="match status" value="1"/>
</dbReference>
<evidence type="ECO:0000256" key="2">
    <source>
        <dbReference type="PROSITE-ProRule" id="PRU00335"/>
    </source>
</evidence>
<evidence type="ECO:0000313" key="5">
    <source>
        <dbReference type="Proteomes" id="UP001628091"/>
    </source>
</evidence>
<dbReference type="PRINTS" id="PR00455">
    <property type="entry name" value="HTHTETR"/>
</dbReference>
<keyword evidence="1 2" id="KW-0238">DNA-binding</keyword>
<sequence length="213" mass="23093">MTPKQAARRARIEQAAYEVLSEAGYNSASLLTIAKRASASNETLYKWYGSKQALFRSLVEANASQARSILEKALGDGSDPLKALAKLGPALLALVTGERAVTLNRAAAGDISDTGTLGKAIGEAGRDMIAPLLRDLLDRARQKDLIDCDDPADAAEIYFHLLIGDLQIRRVIGTIGELSQQEIERRSRRAFGLFCRLYAPATGKIGRRGQRLP</sequence>
<dbReference type="Pfam" id="PF14246">
    <property type="entry name" value="TetR_C_7"/>
    <property type="match status" value="1"/>
</dbReference>
<dbReference type="Proteomes" id="UP001628091">
    <property type="component" value="Unassembled WGS sequence"/>
</dbReference>
<accession>A0ABQ0GZ00</accession>
<dbReference type="PROSITE" id="PS50977">
    <property type="entry name" value="HTH_TETR_2"/>
    <property type="match status" value="1"/>
</dbReference>
<dbReference type="InterPro" id="IPR039536">
    <property type="entry name" value="TetR_C_Proteobacteria"/>
</dbReference>
<evidence type="ECO:0000313" key="4">
    <source>
        <dbReference type="EMBL" id="GAB1581900.1"/>
    </source>
</evidence>
<name>A0ABQ0GZ00_9HYPH</name>
<organism evidence="4 5">
    <name type="scientific">Phyllobacterium phragmitis</name>
    <dbReference type="NCBI Taxonomy" id="2670329"/>
    <lineage>
        <taxon>Bacteria</taxon>
        <taxon>Pseudomonadati</taxon>
        <taxon>Pseudomonadota</taxon>
        <taxon>Alphaproteobacteria</taxon>
        <taxon>Hyphomicrobiales</taxon>
        <taxon>Phyllobacteriaceae</taxon>
        <taxon>Phyllobacterium</taxon>
    </lineage>
</organism>
<dbReference type="PANTHER" id="PTHR30055:SF146">
    <property type="entry name" value="HTH-TYPE TRANSCRIPTIONAL DUAL REGULATOR CECR"/>
    <property type="match status" value="1"/>
</dbReference>
<dbReference type="InterPro" id="IPR050109">
    <property type="entry name" value="HTH-type_TetR-like_transc_reg"/>
</dbReference>